<dbReference type="AlphaFoldDB" id="A0AA39Z1R9"/>
<evidence type="ECO:0000313" key="6">
    <source>
        <dbReference type="EMBL" id="KAK0661785.1"/>
    </source>
</evidence>
<evidence type="ECO:0000256" key="3">
    <source>
        <dbReference type="ARBA" id="ARBA00022989"/>
    </source>
</evidence>
<name>A0AA39Z1R9_9PEZI</name>
<dbReference type="Pfam" id="PF04479">
    <property type="entry name" value="RTA1"/>
    <property type="match status" value="1"/>
</dbReference>
<accession>A0AA39Z1R9</accession>
<keyword evidence="7" id="KW-1185">Reference proteome</keyword>
<dbReference type="PANTHER" id="PTHR31465">
    <property type="entry name" value="PROTEIN RTA1-RELATED"/>
    <property type="match status" value="1"/>
</dbReference>
<feature type="transmembrane region" description="Helical" evidence="5">
    <location>
        <begin position="70"/>
        <end position="97"/>
    </location>
</feature>
<gene>
    <name evidence="6" type="ORF">DIS24_g2200</name>
</gene>
<feature type="transmembrane region" description="Helical" evidence="5">
    <location>
        <begin position="149"/>
        <end position="170"/>
    </location>
</feature>
<keyword evidence="3 5" id="KW-1133">Transmembrane helix</keyword>
<reference evidence="6" key="1">
    <citation type="submission" date="2023-06" db="EMBL/GenBank/DDBJ databases">
        <title>Multi-omics analyses reveal the molecular pathogenesis toolkit of Lasiodiplodia hormozganensis, a cross-kingdom pathogen.</title>
        <authorList>
            <person name="Felix C."/>
            <person name="Meneses R."/>
            <person name="Goncalves M.F.M."/>
            <person name="Tilleman L."/>
            <person name="Duarte A.S."/>
            <person name="Jorrin-Novo J.V."/>
            <person name="Van De Peer Y."/>
            <person name="Deforce D."/>
            <person name="Van Nieuwerburgh F."/>
            <person name="Esteves A.C."/>
            <person name="Alves A."/>
        </authorList>
    </citation>
    <scope>NUCLEOTIDE SEQUENCE</scope>
    <source>
        <strain evidence="6">CBS 339.90</strain>
    </source>
</reference>
<comment type="caution">
    <text evidence="6">The sequence shown here is derived from an EMBL/GenBank/DDBJ whole genome shotgun (WGS) entry which is preliminary data.</text>
</comment>
<proteinExistence type="predicted"/>
<dbReference type="GO" id="GO:0016020">
    <property type="term" value="C:membrane"/>
    <property type="evidence" value="ECO:0007669"/>
    <property type="project" value="UniProtKB-SubCell"/>
</dbReference>
<evidence type="ECO:0000256" key="1">
    <source>
        <dbReference type="ARBA" id="ARBA00004141"/>
    </source>
</evidence>
<feature type="transmembrane region" description="Helical" evidence="5">
    <location>
        <begin position="247"/>
        <end position="266"/>
    </location>
</feature>
<keyword evidence="2 5" id="KW-0812">Transmembrane</keyword>
<keyword evidence="4 5" id="KW-0472">Membrane</keyword>
<evidence type="ECO:0000256" key="5">
    <source>
        <dbReference type="SAM" id="Phobius"/>
    </source>
</evidence>
<feature type="transmembrane region" description="Helical" evidence="5">
    <location>
        <begin position="208"/>
        <end position="226"/>
    </location>
</feature>
<dbReference type="EMBL" id="JAUJDW010000007">
    <property type="protein sequence ID" value="KAK0661785.1"/>
    <property type="molecule type" value="Genomic_DNA"/>
</dbReference>
<feature type="transmembrane region" description="Helical" evidence="5">
    <location>
        <begin position="117"/>
        <end position="137"/>
    </location>
</feature>
<dbReference type="Proteomes" id="UP001175001">
    <property type="component" value="Unassembled WGS sequence"/>
</dbReference>
<protein>
    <recommendedName>
        <fullName evidence="8">RTA1 domain protein</fullName>
    </recommendedName>
</protein>
<feature type="transmembrane region" description="Helical" evidence="5">
    <location>
        <begin position="26"/>
        <end position="50"/>
    </location>
</feature>
<evidence type="ECO:0000313" key="7">
    <source>
        <dbReference type="Proteomes" id="UP001175001"/>
    </source>
</evidence>
<dbReference type="PANTHER" id="PTHR31465:SF15">
    <property type="entry name" value="LIPID TRANSPORTER ATNI-RELATED"/>
    <property type="match status" value="1"/>
</dbReference>
<comment type="subcellular location">
    <subcellularLocation>
        <location evidence="1">Membrane</location>
        <topology evidence="1">Multi-pass membrane protein</topology>
    </subcellularLocation>
</comment>
<organism evidence="6 7">
    <name type="scientific">Lasiodiplodia hormozganensis</name>
    <dbReference type="NCBI Taxonomy" id="869390"/>
    <lineage>
        <taxon>Eukaryota</taxon>
        <taxon>Fungi</taxon>
        <taxon>Dikarya</taxon>
        <taxon>Ascomycota</taxon>
        <taxon>Pezizomycotina</taxon>
        <taxon>Dothideomycetes</taxon>
        <taxon>Dothideomycetes incertae sedis</taxon>
        <taxon>Botryosphaeriales</taxon>
        <taxon>Botryosphaeriaceae</taxon>
        <taxon>Lasiodiplodia</taxon>
    </lineage>
</organism>
<evidence type="ECO:0000256" key="2">
    <source>
        <dbReference type="ARBA" id="ARBA00022692"/>
    </source>
</evidence>
<sequence length="334" mass="37843">MPGKYGHVPPDACNSYYTVVPDFSSAIAFTTLFGILTIKYCWVLITGALWETASFALRALGQRNQQSQSIATLSQFLLLLSPLWINAFAYMTAGRLIHCFSPTHAALGMRATHIGRVFVWCDVVSFVIQAIGGLLLAPGNTAEAMRLGLRVYMVGVGVQEVFIVGFAVLVGRFHWGKRRGERGYVNEVEEERQGWGGWGAWMYRRWEVLTYVLYAVLVLITIRIMYRLIEFAGGFSPSNKILYNENYLLYLDGLPMLLAVTVLAIVHPGMVLQGPDSSYPKRLHWWNWGKKRELKQAVKERQVMELETEMLARERANAMIIEDSFVGRRGRNVH</sequence>
<evidence type="ECO:0008006" key="8">
    <source>
        <dbReference type="Google" id="ProtNLM"/>
    </source>
</evidence>
<dbReference type="InterPro" id="IPR007568">
    <property type="entry name" value="RTA1"/>
</dbReference>
<evidence type="ECO:0000256" key="4">
    <source>
        <dbReference type="ARBA" id="ARBA00023136"/>
    </source>
</evidence>